<dbReference type="Proteomes" id="UP000594454">
    <property type="component" value="Chromosome 1"/>
</dbReference>
<name>A0A7R8UA05_HERIL</name>
<dbReference type="EC" id="2.1.1.-" evidence="4"/>
<keyword evidence="2 4" id="KW-0808">Transferase</keyword>
<protein>
    <recommendedName>
        <fullName evidence="4">S-adenosylmethionine sensor upstream of mTORC1</fullName>
    </recommendedName>
    <alternativeName>
        <fullName evidence="4">Probable methyltransferase BMT2 homolog</fullName>
        <ecNumber evidence="4">2.1.1.-</ecNumber>
    </alternativeName>
</protein>
<dbReference type="InterPro" id="IPR021867">
    <property type="entry name" value="Bmt2/SAMTOR"/>
</dbReference>
<evidence type="ECO:0000256" key="2">
    <source>
        <dbReference type="ARBA" id="ARBA00022679"/>
    </source>
</evidence>
<sequence>MASEEHKRLANIIKECHEELRKTARKIGPEKAWAQHVENLTQLQTYAQAMETLAGLWENNADMEDSAAMSRIKWIIDYCMSYFLTDKILVEKRTKEEHLNTVLEFNLDLKDKYLPELDKVRLLDVGSCFNPFRHVASFDVIAMDLCPSNDFVYKGDFLKVQINSDKEPVIKNHEIQSLPRNKFDCVVFSLLLEYMPASEQRILCCEKAYELLRYEGILIIITPDSQHVGKNARHMKNWRYTLAKLGFSRIKFEKLPHITCLVFRKSLAKCLTERWADTHKEEYMSFCINTPQDFKDCDENKS</sequence>
<dbReference type="FunCoup" id="A0A7R8UA05">
    <property type="interactions" value="898"/>
</dbReference>
<dbReference type="GO" id="GO:1904262">
    <property type="term" value="P:negative regulation of TORC1 signaling"/>
    <property type="evidence" value="ECO:0007669"/>
    <property type="project" value="TreeGrafter"/>
</dbReference>
<comment type="similarity">
    <text evidence="4">Belongs to the BMT2 family.</text>
</comment>
<accession>A0A7R8UA05</accession>
<dbReference type="AlphaFoldDB" id="A0A7R8UA05"/>
<proteinExistence type="inferred from homology"/>
<comment type="function">
    <text evidence="4">S-adenosyl-L-methionine-binding protein that acts as an inhibitor of mTORC1 signaling. Acts as a sensor of S-adenosyl-L-methionine to signal methionine sufficiency to mTORC1. Probably also acts as a S-adenosyl-L-methionine-dependent methyltransferase.</text>
</comment>
<dbReference type="PANTHER" id="PTHR21008">
    <property type="entry name" value="S-ADENOSYLMETHIONINE SENSOR UPSTREAM OF MTORC1-RELATED"/>
    <property type="match status" value="1"/>
</dbReference>
<dbReference type="PANTHER" id="PTHR21008:SF0">
    <property type="entry name" value="S-ADENOSYLMETHIONINE SENSOR UPSTREAM OF MTORC1"/>
    <property type="match status" value="1"/>
</dbReference>
<keyword evidence="3 4" id="KW-0949">S-adenosyl-L-methionine</keyword>
<dbReference type="OMA" id="CCQKAYE"/>
<dbReference type="Gene3D" id="3.40.50.150">
    <property type="entry name" value="Vaccinia Virus protein VP39"/>
    <property type="match status" value="1"/>
</dbReference>
<keyword evidence="1 4" id="KW-0489">Methyltransferase</keyword>
<evidence type="ECO:0000313" key="6">
    <source>
        <dbReference type="Proteomes" id="UP000594454"/>
    </source>
</evidence>
<feature type="binding site" evidence="4">
    <location>
        <position position="126"/>
    </location>
    <ligand>
        <name>S-adenosyl-L-methionine</name>
        <dbReference type="ChEBI" id="CHEBI:59789"/>
    </ligand>
</feature>
<keyword evidence="6" id="KW-1185">Reference proteome</keyword>
<evidence type="ECO:0000256" key="3">
    <source>
        <dbReference type="ARBA" id="ARBA00022691"/>
    </source>
</evidence>
<dbReference type="EMBL" id="LR899009">
    <property type="protein sequence ID" value="CAD7076928.1"/>
    <property type="molecule type" value="Genomic_DNA"/>
</dbReference>
<dbReference type="SUPFAM" id="SSF53335">
    <property type="entry name" value="S-adenosyl-L-methionine-dependent methyltransferases"/>
    <property type="match status" value="1"/>
</dbReference>
<reference evidence="5 6" key="1">
    <citation type="submission" date="2020-11" db="EMBL/GenBank/DDBJ databases">
        <authorList>
            <person name="Wallbank WR R."/>
            <person name="Pardo Diaz C."/>
            <person name="Kozak K."/>
            <person name="Martin S."/>
            <person name="Jiggins C."/>
            <person name="Moest M."/>
            <person name="Warren A I."/>
            <person name="Generalovic N T."/>
            <person name="Byers J.R.P. K."/>
            <person name="Montejo-Kovacevich G."/>
            <person name="Yen C E."/>
        </authorList>
    </citation>
    <scope>NUCLEOTIDE SEQUENCE [LARGE SCALE GENOMIC DNA]</scope>
</reference>
<evidence type="ECO:0000256" key="1">
    <source>
        <dbReference type="ARBA" id="ARBA00022603"/>
    </source>
</evidence>
<dbReference type="InParanoid" id="A0A7R8UA05"/>
<evidence type="ECO:0000313" key="5">
    <source>
        <dbReference type="EMBL" id="CAD7076928.1"/>
    </source>
</evidence>
<dbReference type="HAMAP" id="MF_03044">
    <property type="entry name" value="BMT2"/>
    <property type="match status" value="1"/>
</dbReference>
<dbReference type="InterPro" id="IPR029063">
    <property type="entry name" value="SAM-dependent_MTases_sf"/>
</dbReference>
<dbReference type="GO" id="GO:0032259">
    <property type="term" value="P:methylation"/>
    <property type="evidence" value="ECO:0007669"/>
    <property type="project" value="UniProtKB-KW"/>
</dbReference>
<dbReference type="GO" id="GO:0008168">
    <property type="term" value="F:methyltransferase activity"/>
    <property type="evidence" value="ECO:0007669"/>
    <property type="project" value="UniProtKB-UniRule"/>
</dbReference>
<gene>
    <name evidence="5" type="ORF">HERILL_LOCUS313</name>
</gene>
<organism evidence="5 6">
    <name type="scientific">Hermetia illucens</name>
    <name type="common">Black soldier fly</name>
    <dbReference type="NCBI Taxonomy" id="343691"/>
    <lineage>
        <taxon>Eukaryota</taxon>
        <taxon>Metazoa</taxon>
        <taxon>Ecdysozoa</taxon>
        <taxon>Arthropoda</taxon>
        <taxon>Hexapoda</taxon>
        <taxon>Insecta</taxon>
        <taxon>Pterygota</taxon>
        <taxon>Neoptera</taxon>
        <taxon>Endopterygota</taxon>
        <taxon>Diptera</taxon>
        <taxon>Brachycera</taxon>
        <taxon>Stratiomyomorpha</taxon>
        <taxon>Stratiomyidae</taxon>
        <taxon>Hermetiinae</taxon>
        <taxon>Hermetia</taxon>
    </lineage>
</organism>
<feature type="binding site" evidence="4">
    <location>
        <position position="144"/>
    </location>
    <ligand>
        <name>S-adenosyl-L-methionine</name>
        <dbReference type="ChEBI" id="CHEBI:59789"/>
    </ligand>
</feature>
<dbReference type="Pfam" id="PF11968">
    <property type="entry name" value="Bmt2"/>
    <property type="match status" value="1"/>
</dbReference>
<evidence type="ECO:0000256" key="4">
    <source>
        <dbReference type="HAMAP-Rule" id="MF_03044"/>
    </source>
</evidence>